<dbReference type="EMBL" id="FXTB01000005">
    <property type="protein sequence ID" value="SMO71554.1"/>
    <property type="molecule type" value="Genomic_DNA"/>
</dbReference>
<dbReference type="OrthoDB" id="954784at2"/>
<proteinExistence type="predicted"/>
<sequence length="193" mass="22517">MNTWFECKVKYEKIDEQTGKQKKVNLPYLIDAVSYTEAESRIHAEMEQYVSGEFSVPSIKKANYTDLFFYDDGDKWYKCKIMFVSIDEEAGKEKKVANQMLVLASDLKEAYDRINQSMSGMTVDYDIVAIIESNIADVFPYFKDEVNEPIPDKLRPLTDEERQQKNQSDHQKEDYQAEEDETEVKDKVEDTIA</sequence>
<evidence type="ECO:0000313" key="3">
    <source>
        <dbReference type="Proteomes" id="UP000319040"/>
    </source>
</evidence>
<organism evidence="2 3">
    <name type="scientific">Saccharicrinis carchari</name>
    <dbReference type="NCBI Taxonomy" id="1168039"/>
    <lineage>
        <taxon>Bacteria</taxon>
        <taxon>Pseudomonadati</taxon>
        <taxon>Bacteroidota</taxon>
        <taxon>Bacteroidia</taxon>
        <taxon>Marinilabiliales</taxon>
        <taxon>Marinilabiliaceae</taxon>
        <taxon>Saccharicrinis</taxon>
    </lineage>
</organism>
<evidence type="ECO:0008006" key="4">
    <source>
        <dbReference type="Google" id="ProtNLM"/>
    </source>
</evidence>
<protein>
    <recommendedName>
        <fullName evidence="4">DUF4494 domain-containing protein</fullName>
    </recommendedName>
</protein>
<dbReference type="Proteomes" id="UP000319040">
    <property type="component" value="Unassembled WGS sequence"/>
</dbReference>
<keyword evidence="3" id="KW-1185">Reference proteome</keyword>
<feature type="compositionally biased region" description="Basic and acidic residues" evidence="1">
    <location>
        <begin position="184"/>
        <end position="193"/>
    </location>
</feature>
<dbReference type="RefSeq" id="WP_142533683.1">
    <property type="nucleotide sequence ID" value="NZ_FXTB01000005.1"/>
</dbReference>
<evidence type="ECO:0000256" key="1">
    <source>
        <dbReference type="SAM" id="MobiDB-lite"/>
    </source>
</evidence>
<accession>A0A521DIH6</accession>
<name>A0A521DIH6_SACCC</name>
<evidence type="ECO:0000313" key="2">
    <source>
        <dbReference type="EMBL" id="SMO71554.1"/>
    </source>
</evidence>
<reference evidence="2 3" key="1">
    <citation type="submission" date="2017-05" db="EMBL/GenBank/DDBJ databases">
        <authorList>
            <person name="Varghese N."/>
            <person name="Submissions S."/>
        </authorList>
    </citation>
    <scope>NUCLEOTIDE SEQUENCE [LARGE SCALE GENOMIC DNA]</scope>
    <source>
        <strain evidence="2 3">DSM 27040</strain>
    </source>
</reference>
<feature type="region of interest" description="Disordered" evidence="1">
    <location>
        <begin position="148"/>
        <end position="193"/>
    </location>
</feature>
<dbReference type="AlphaFoldDB" id="A0A521DIH6"/>
<feature type="compositionally biased region" description="Basic and acidic residues" evidence="1">
    <location>
        <begin position="148"/>
        <end position="175"/>
    </location>
</feature>
<dbReference type="Pfam" id="PF14902">
    <property type="entry name" value="DUF4494"/>
    <property type="match status" value="1"/>
</dbReference>
<dbReference type="InterPro" id="IPR027848">
    <property type="entry name" value="DUF4494"/>
</dbReference>
<gene>
    <name evidence="2" type="ORF">SAMN06265379_105236</name>
</gene>